<evidence type="ECO:0000313" key="3">
    <source>
        <dbReference type="Proteomes" id="UP000091967"/>
    </source>
</evidence>
<comment type="caution">
    <text evidence="2">The sequence shown here is derived from an EMBL/GenBank/DDBJ whole genome shotgun (WGS) entry which is preliminary data.</text>
</comment>
<evidence type="ECO:0000313" key="2">
    <source>
        <dbReference type="EMBL" id="OBS28261.1"/>
    </source>
</evidence>
<feature type="compositionally biased region" description="Basic and acidic residues" evidence="1">
    <location>
        <begin position="405"/>
        <end position="434"/>
    </location>
</feature>
<gene>
    <name evidence="2" type="ORF">FPOA_02202</name>
</gene>
<dbReference type="Proteomes" id="UP000091967">
    <property type="component" value="Unassembled WGS sequence"/>
</dbReference>
<accession>A0A1B8B6C3</accession>
<dbReference type="OMA" id="LKFFWMP"/>
<dbReference type="AlphaFoldDB" id="A0A1B8B6C3"/>
<evidence type="ECO:0000256" key="1">
    <source>
        <dbReference type="SAM" id="MobiDB-lite"/>
    </source>
</evidence>
<reference evidence="2 3" key="1">
    <citation type="submission" date="2016-06" db="EMBL/GenBank/DDBJ databases">
        <title>Living apart together: crosstalk between the core and supernumerary genomes in a fungal plant pathogen.</title>
        <authorList>
            <person name="Vanheule A."/>
            <person name="Audenaert K."/>
            <person name="Warris S."/>
            <person name="Van De Geest H."/>
            <person name="Schijlen E."/>
            <person name="Hofte M."/>
            <person name="De Saeger S."/>
            <person name="Haesaert G."/>
            <person name="Waalwijk C."/>
            <person name="Van Der Lee T."/>
        </authorList>
    </citation>
    <scope>NUCLEOTIDE SEQUENCE [LARGE SCALE GENOMIC DNA]</scope>
    <source>
        <strain evidence="2 3">2516</strain>
    </source>
</reference>
<evidence type="ECO:0008006" key="4">
    <source>
        <dbReference type="Google" id="ProtNLM"/>
    </source>
</evidence>
<feature type="region of interest" description="Disordered" evidence="1">
    <location>
        <begin position="404"/>
        <end position="434"/>
    </location>
</feature>
<organism evidence="2 3">
    <name type="scientific">Fusarium poae</name>
    <dbReference type="NCBI Taxonomy" id="36050"/>
    <lineage>
        <taxon>Eukaryota</taxon>
        <taxon>Fungi</taxon>
        <taxon>Dikarya</taxon>
        <taxon>Ascomycota</taxon>
        <taxon>Pezizomycotina</taxon>
        <taxon>Sordariomycetes</taxon>
        <taxon>Hypocreomycetidae</taxon>
        <taxon>Hypocreales</taxon>
        <taxon>Nectriaceae</taxon>
        <taxon>Fusarium</taxon>
    </lineage>
</organism>
<protein>
    <recommendedName>
        <fullName evidence="4">HNH nuclease domain-containing protein</fullName>
    </recommendedName>
</protein>
<keyword evidence="3" id="KW-1185">Reference proteome</keyword>
<sequence length="434" mass="49532">MDLNLPIRPAAKATISQPVPPKRVPFPIACLAEGGLTARYEHAKSIETRIQQYQPRFRIRVEHLATILLVPFKSLENLGHLSHETTIAQPLKRRLESVSPFCKHYMLHLDPDNLKEAYWSHAKPMQVKPQKPLAPGMTMDQITRSMCYRASFKTRTTSNIISTQVGDDEEIKCRSRDRNRCVLSGKENPSVFWFFPRGMNNTVDNNNATGNLEAGCYHLTRVDLLKGGLLSPRQLGMTHKVWNMICVDKSYCDHLEQGLCAFKFIGDKELPDGRVQVCLKFFWMPEMLARFNQIMDLNKIRQFEPSVTPEGFTTFNRTKFKRHNELSVDLSIFENKRCPSPQQVNNCPVPSGKDIVINMPKQDVKQFVSVVEIHWGCVTFTALCGGAGRAWFLTGKNQVDGSLQPRDKELRRKEEDVGKENVEVKEMGGKGKWK</sequence>
<proteinExistence type="predicted"/>
<dbReference type="EMBL" id="LYXU01000001">
    <property type="protein sequence ID" value="OBS28261.1"/>
    <property type="molecule type" value="Genomic_DNA"/>
</dbReference>
<name>A0A1B8B6C3_FUSPO</name>